<dbReference type="Gene3D" id="3.40.50.300">
    <property type="entry name" value="P-loop containing nucleotide triphosphate hydrolases"/>
    <property type="match status" value="1"/>
</dbReference>
<accession>A0AAW1YM04</accession>
<comment type="caution">
    <text evidence="2">The sequence shown here is derived from an EMBL/GenBank/DDBJ whole genome shotgun (WGS) entry which is preliminary data.</text>
</comment>
<evidence type="ECO:0000313" key="3">
    <source>
        <dbReference type="Proteomes" id="UP001457282"/>
    </source>
</evidence>
<feature type="domain" description="ATPase AAA-type core" evidence="1">
    <location>
        <begin position="88"/>
        <end position="166"/>
    </location>
</feature>
<dbReference type="InterPro" id="IPR027417">
    <property type="entry name" value="P-loop_NTPase"/>
</dbReference>
<proteinExistence type="predicted"/>
<gene>
    <name evidence="2" type="ORF">M0R45_005233</name>
</gene>
<name>A0AAW1YM04_RUBAR</name>
<dbReference type="Proteomes" id="UP001457282">
    <property type="component" value="Unassembled WGS sequence"/>
</dbReference>
<protein>
    <recommendedName>
        <fullName evidence="1">ATPase AAA-type core domain-containing protein</fullName>
    </recommendedName>
</protein>
<dbReference type="AlphaFoldDB" id="A0AAW1YM04"/>
<reference evidence="2 3" key="1">
    <citation type="journal article" date="2023" name="G3 (Bethesda)">
        <title>A chromosome-length genome assembly and annotation of blackberry (Rubus argutus, cv. 'Hillquist').</title>
        <authorList>
            <person name="Bruna T."/>
            <person name="Aryal R."/>
            <person name="Dudchenko O."/>
            <person name="Sargent D.J."/>
            <person name="Mead D."/>
            <person name="Buti M."/>
            <person name="Cavallini A."/>
            <person name="Hytonen T."/>
            <person name="Andres J."/>
            <person name="Pham M."/>
            <person name="Weisz D."/>
            <person name="Mascagni F."/>
            <person name="Usai G."/>
            <person name="Natali L."/>
            <person name="Bassil N."/>
            <person name="Fernandez G.E."/>
            <person name="Lomsadze A."/>
            <person name="Armour M."/>
            <person name="Olukolu B."/>
            <person name="Poorten T."/>
            <person name="Britton C."/>
            <person name="Davik J."/>
            <person name="Ashrafi H."/>
            <person name="Aiden E.L."/>
            <person name="Borodovsky M."/>
            <person name="Worthington M."/>
        </authorList>
    </citation>
    <scope>NUCLEOTIDE SEQUENCE [LARGE SCALE GENOMIC DNA]</scope>
    <source>
        <strain evidence="2">PI 553951</strain>
    </source>
</reference>
<dbReference type="GO" id="GO:0005524">
    <property type="term" value="F:ATP binding"/>
    <property type="evidence" value="ECO:0007669"/>
    <property type="project" value="InterPro"/>
</dbReference>
<dbReference type="Pfam" id="PF00004">
    <property type="entry name" value="AAA"/>
    <property type="match status" value="1"/>
</dbReference>
<dbReference type="GO" id="GO:0006508">
    <property type="term" value="P:proteolysis"/>
    <property type="evidence" value="ECO:0007669"/>
    <property type="project" value="TreeGrafter"/>
</dbReference>
<evidence type="ECO:0000259" key="1">
    <source>
        <dbReference type="Pfam" id="PF00004"/>
    </source>
</evidence>
<dbReference type="EMBL" id="JBEDUW010000001">
    <property type="protein sequence ID" value="KAK9949716.1"/>
    <property type="molecule type" value="Genomic_DNA"/>
</dbReference>
<evidence type="ECO:0000313" key="2">
    <source>
        <dbReference type="EMBL" id="KAK9949716.1"/>
    </source>
</evidence>
<dbReference type="PANTHER" id="PTHR23076">
    <property type="entry name" value="METALLOPROTEASE M41 FTSH"/>
    <property type="match status" value="1"/>
</dbReference>
<sequence>MQGDGILDVYKITIVPDGESLGMLESVAKNEDMESYLKNAFYLLVNLGQARQCSVELLQEQLVCLSSQPVEASLMSPHSLIRNWGVFKVNFLFKAARQKSPCIIFIDEIDVIPGSFIRDDTHPMFQLKAQLRKLTQNDGILVIGVTNSIELLKGDLMSFFDLHIYFMNPDVEGRKEILE</sequence>
<organism evidence="2 3">
    <name type="scientific">Rubus argutus</name>
    <name type="common">Southern blackberry</name>
    <dbReference type="NCBI Taxonomy" id="59490"/>
    <lineage>
        <taxon>Eukaryota</taxon>
        <taxon>Viridiplantae</taxon>
        <taxon>Streptophyta</taxon>
        <taxon>Embryophyta</taxon>
        <taxon>Tracheophyta</taxon>
        <taxon>Spermatophyta</taxon>
        <taxon>Magnoliopsida</taxon>
        <taxon>eudicotyledons</taxon>
        <taxon>Gunneridae</taxon>
        <taxon>Pentapetalae</taxon>
        <taxon>rosids</taxon>
        <taxon>fabids</taxon>
        <taxon>Rosales</taxon>
        <taxon>Rosaceae</taxon>
        <taxon>Rosoideae</taxon>
        <taxon>Rosoideae incertae sedis</taxon>
        <taxon>Rubus</taxon>
    </lineage>
</organism>
<keyword evidence="3" id="KW-1185">Reference proteome</keyword>
<dbReference type="SUPFAM" id="SSF52540">
    <property type="entry name" value="P-loop containing nucleoside triphosphate hydrolases"/>
    <property type="match status" value="1"/>
</dbReference>
<dbReference type="InterPro" id="IPR003959">
    <property type="entry name" value="ATPase_AAA_core"/>
</dbReference>
<dbReference type="GO" id="GO:0016887">
    <property type="term" value="F:ATP hydrolysis activity"/>
    <property type="evidence" value="ECO:0007669"/>
    <property type="project" value="InterPro"/>
</dbReference>
<dbReference type="GO" id="GO:0004176">
    <property type="term" value="F:ATP-dependent peptidase activity"/>
    <property type="evidence" value="ECO:0007669"/>
    <property type="project" value="TreeGrafter"/>
</dbReference>
<dbReference type="PANTHER" id="PTHR23076:SF97">
    <property type="entry name" value="ATP-DEPENDENT ZINC METALLOPROTEASE YME1L1"/>
    <property type="match status" value="1"/>
</dbReference>